<feature type="transmembrane region" description="Helical" evidence="2">
    <location>
        <begin position="133"/>
        <end position="157"/>
    </location>
</feature>
<accession>A0A452GIQ7</accession>
<feature type="transmembrane region" description="Helical" evidence="2">
    <location>
        <begin position="185"/>
        <end position="205"/>
    </location>
</feature>
<sequence>MSLAVGDSGRQGRFSRRGATRGTPWLGGGVVARSLQAELLLQEEEEEEEEAASGVSVSQGGAPLPPLPHKRNGVLMALPGGKRWPARACSMLCCLLAVSALAFLLAIACLVLKDLRSEKEKNEDGIETGLLGFWGLFVLALMTGLSCCSFSWTVTYFDSFEPGMFPPTPLSPARFKRLTGHSFHMGYSMAILNGIVAALTIVWCLI</sequence>
<evidence type="ECO:0000313" key="3">
    <source>
        <dbReference type="Ensembl" id="ENSGAGP00000001558.1"/>
    </source>
</evidence>
<evidence type="ECO:0000313" key="4">
    <source>
        <dbReference type="Proteomes" id="UP000291020"/>
    </source>
</evidence>
<evidence type="ECO:0000256" key="1">
    <source>
        <dbReference type="SAM" id="MobiDB-lite"/>
    </source>
</evidence>
<reference evidence="3" key="3">
    <citation type="submission" date="2025-09" db="UniProtKB">
        <authorList>
            <consortium name="Ensembl"/>
        </authorList>
    </citation>
    <scope>IDENTIFICATION</scope>
</reference>
<keyword evidence="4" id="KW-1185">Reference proteome</keyword>
<dbReference type="Ensembl" id="ENSGAGT00000001777.1">
    <property type="protein sequence ID" value="ENSGAGP00000001558.1"/>
    <property type="gene ID" value="ENSGAGG00000001259.1"/>
</dbReference>
<keyword evidence="2" id="KW-0472">Membrane</keyword>
<feature type="transmembrane region" description="Helical" evidence="2">
    <location>
        <begin position="84"/>
        <end position="112"/>
    </location>
</feature>
<dbReference type="InterPro" id="IPR029383">
    <property type="entry name" value="ARL6IP6"/>
</dbReference>
<dbReference type="Pfam" id="PF15062">
    <property type="entry name" value="ARL6IP6"/>
    <property type="match status" value="1"/>
</dbReference>
<keyword evidence="2" id="KW-1133">Transmembrane helix</keyword>
<dbReference type="AlphaFoldDB" id="A0A452GIQ7"/>
<dbReference type="STRING" id="38772.ENSGAGP00000001558"/>
<reference evidence="4" key="1">
    <citation type="journal article" date="2017" name="PLoS ONE">
        <title>The Agassiz's desert tortoise genome provides a resource for the conservation of a threatened species.</title>
        <authorList>
            <person name="Tollis M."/>
            <person name="DeNardo D.F."/>
            <person name="Cornelius J.A."/>
            <person name="Dolby G.A."/>
            <person name="Edwards T."/>
            <person name="Henen B.T."/>
            <person name="Karl A.E."/>
            <person name="Murphy R.W."/>
            <person name="Kusumi K."/>
        </authorList>
    </citation>
    <scope>NUCLEOTIDE SEQUENCE [LARGE SCALE GENOMIC DNA]</scope>
</reference>
<dbReference type="Proteomes" id="UP000291020">
    <property type="component" value="Unassembled WGS sequence"/>
</dbReference>
<dbReference type="PANTHER" id="PTHR28640">
    <property type="entry name" value="ADP-RIBOSYLATION FACTOR-LIKE PROTEIN 6-INTERACTING PROTEIN 6"/>
    <property type="match status" value="1"/>
</dbReference>
<reference evidence="3" key="2">
    <citation type="submission" date="2025-08" db="UniProtKB">
        <authorList>
            <consortium name="Ensembl"/>
        </authorList>
    </citation>
    <scope>IDENTIFICATION</scope>
</reference>
<organism evidence="3 4">
    <name type="scientific">Gopherus agassizii</name>
    <name type="common">Agassiz's desert tortoise</name>
    <dbReference type="NCBI Taxonomy" id="38772"/>
    <lineage>
        <taxon>Eukaryota</taxon>
        <taxon>Metazoa</taxon>
        <taxon>Chordata</taxon>
        <taxon>Craniata</taxon>
        <taxon>Vertebrata</taxon>
        <taxon>Euteleostomi</taxon>
        <taxon>Archelosauria</taxon>
        <taxon>Testudinata</taxon>
        <taxon>Testudines</taxon>
        <taxon>Cryptodira</taxon>
        <taxon>Durocryptodira</taxon>
        <taxon>Testudinoidea</taxon>
        <taxon>Testudinidae</taxon>
        <taxon>Gopherus</taxon>
    </lineage>
</organism>
<evidence type="ECO:0000256" key="2">
    <source>
        <dbReference type="SAM" id="Phobius"/>
    </source>
</evidence>
<feature type="region of interest" description="Disordered" evidence="1">
    <location>
        <begin position="1"/>
        <end position="27"/>
    </location>
</feature>
<keyword evidence="2" id="KW-0812">Transmembrane</keyword>
<protein>
    <submittedName>
        <fullName evidence="3">Uncharacterized protein</fullName>
    </submittedName>
</protein>
<dbReference type="PANTHER" id="PTHR28640:SF1">
    <property type="entry name" value="ADP-RIBOSYLATION FACTOR-LIKE PROTEIN 6-INTERACTING PROTEIN 6"/>
    <property type="match status" value="1"/>
</dbReference>
<name>A0A452GIQ7_9SAUR</name>
<proteinExistence type="predicted"/>